<reference evidence="1" key="1">
    <citation type="journal article" date="2021" name="Proc. Natl. Acad. Sci. U.S.A.">
        <title>A Catalog of Tens of Thousands of Viruses from Human Metagenomes Reveals Hidden Associations with Chronic Diseases.</title>
        <authorList>
            <person name="Tisza M.J."/>
            <person name="Buck C.B."/>
        </authorList>
    </citation>
    <scope>NUCLEOTIDE SEQUENCE</scope>
    <source>
        <strain evidence="1">Ct0Wl9</strain>
    </source>
</reference>
<sequence>MIYPTLYIDQNNNQNLINIFDTEFDNENPVLSMEGDKEVFFTLFKLFLNQYSIGFNNGYEVGFDDAEYGDTIYGEYEN</sequence>
<evidence type="ECO:0000313" key="1">
    <source>
        <dbReference type="EMBL" id="DAF59716.1"/>
    </source>
</evidence>
<protein>
    <submittedName>
        <fullName evidence="1">Uncharacterized protein</fullName>
    </submittedName>
</protein>
<dbReference type="EMBL" id="BK032775">
    <property type="protein sequence ID" value="DAF59716.1"/>
    <property type="molecule type" value="Genomic_DNA"/>
</dbReference>
<proteinExistence type="predicted"/>
<name>A0A8S5T8Q4_9CAUD</name>
<organism evidence="1">
    <name type="scientific">Siphoviridae sp. ct0Wl9</name>
    <dbReference type="NCBI Taxonomy" id="2827763"/>
    <lineage>
        <taxon>Viruses</taxon>
        <taxon>Duplodnaviria</taxon>
        <taxon>Heunggongvirae</taxon>
        <taxon>Uroviricota</taxon>
        <taxon>Caudoviricetes</taxon>
    </lineage>
</organism>
<accession>A0A8S5T8Q4</accession>